<dbReference type="Gene3D" id="3.40.50.300">
    <property type="entry name" value="P-loop containing nucleotide triphosphate hydrolases"/>
    <property type="match status" value="1"/>
</dbReference>
<keyword evidence="3" id="KW-0067">ATP-binding</keyword>
<dbReference type="InterPro" id="IPR037257">
    <property type="entry name" value="T2SS_E_N_sf"/>
</dbReference>
<evidence type="ECO:0000256" key="1">
    <source>
        <dbReference type="ARBA" id="ARBA00006611"/>
    </source>
</evidence>
<dbReference type="CDD" id="cd01129">
    <property type="entry name" value="PulE-GspE-like"/>
    <property type="match status" value="1"/>
</dbReference>
<proteinExistence type="inferred from homology"/>
<keyword evidence="6" id="KW-1185">Reference proteome</keyword>
<dbReference type="Pfam" id="PF00437">
    <property type="entry name" value="T2SSE"/>
    <property type="match status" value="1"/>
</dbReference>
<dbReference type="InterPro" id="IPR001482">
    <property type="entry name" value="T2SS/T4SS_dom"/>
</dbReference>
<name>A0A6M4ILT7_9BACT</name>
<organism evidence="5 6">
    <name type="scientific">Gemmatimonas groenlandica</name>
    <dbReference type="NCBI Taxonomy" id="2732249"/>
    <lineage>
        <taxon>Bacteria</taxon>
        <taxon>Pseudomonadati</taxon>
        <taxon>Gemmatimonadota</taxon>
        <taxon>Gemmatimonadia</taxon>
        <taxon>Gemmatimonadales</taxon>
        <taxon>Gemmatimonadaceae</taxon>
        <taxon>Gemmatimonas</taxon>
    </lineage>
</organism>
<dbReference type="InterPro" id="IPR027417">
    <property type="entry name" value="P-loop_NTPase"/>
</dbReference>
<dbReference type="GO" id="GO:0016887">
    <property type="term" value="F:ATP hydrolysis activity"/>
    <property type="evidence" value="ECO:0007669"/>
    <property type="project" value="TreeGrafter"/>
</dbReference>
<keyword evidence="2" id="KW-0547">Nucleotide-binding</keyword>
<dbReference type="Proteomes" id="UP000500938">
    <property type="component" value="Chromosome"/>
</dbReference>
<dbReference type="EMBL" id="CP053085">
    <property type="protein sequence ID" value="QJR35663.1"/>
    <property type="molecule type" value="Genomic_DNA"/>
</dbReference>
<dbReference type="InterPro" id="IPR003593">
    <property type="entry name" value="AAA+_ATPase"/>
</dbReference>
<feature type="domain" description="Bacterial type II secretion system protein E" evidence="4">
    <location>
        <begin position="331"/>
        <end position="345"/>
    </location>
</feature>
<gene>
    <name evidence="5" type="ORF">HKW67_09145</name>
</gene>
<dbReference type="Pfam" id="PF05157">
    <property type="entry name" value="MshEN"/>
    <property type="match status" value="1"/>
</dbReference>
<dbReference type="GO" id="GO:0005886">
    <property type="term" value="C:plasma membrane"/>
    <property type="evidence" value="ECO:0007669"/>
    <property type="project" value="TreeGrafter"/>
</dbReference>
<dbReference type="PANTHER" id="PTHR30258:SF2">
    <property type="entry name" value="COMG OPERON PROTEIN 1"/>
    <property type="match status" value="1"/>
</dbReference>
<dbReference type="PANTHER" id="PTHR30258">
    <property type="entry name" value="TYPE II SECRETION SYSTEM PROTEIN GSPE-RELATED"/>
    <property type="match status" value="1"/>
</dbReference>
<dbReference type="GO" id="GO:0005524">
    <property type="term" value="F:ATP binding"/>
    <property type="evidence" value="ECO:0007669"/>
    <property type="project" value="UniProtKB-KW"/>
</dbReference>
<accession>A0A6M4ILT7</accession>
<comment type="similarity">
    <text evidence="1">Belongs to the GSP E family.</text>
</comment>
<dbReference type="Gene3D" id="3.30.450.90">
    <property type="match status" value="1"/>
</dbReference>
<sequence>MSGDARKSGDARDLRAAAAGDLAARVPARWLEEHAVLPLELDSGTLLVAADGVIAPIVQDALERAFSAEVRVVLHGAGDIRAAILSAPRESVRSTGSDTNSPPSGGDLLRGELTESLDDLRALASREPVIQVVNAMLAEASRAGASDVHVESRPDGLRVRMRLDGVLRDAQLLGTEFRSAVISRLKVLAGLDIAERRLPQDGRARVRVGDRELDVRVSTLPALHGESVVLRLLDGGQAEQPSSLESLGLSTDVLTRWRALLQRASGLLLVSGPTGSGKTTTLYAALRERSTPGVKVVTVEDPVEYRLDGIVQLPVNARAGFGFPNALRAILRHDPDVILVGEMRDAETADIAVQAALTGHLVLSTVHTTDATAALARLQEMGVPPYLLSATLQGVLAQRLVRRVCTQCGVWRALTAPEEVRVAEARVPITELRAGAGCAQCAGTGYRGRVAIAELLVLDDALRSAFTQGASLVELRAMVRARGVRSLREDGWRCVAAGETTIDEVVRMVSEDDDA</sequence>
<dbReference type="PROSITE" id="PS00662">
    <property type="entry name" value="T2SP_E"/>
    <property type="match status" value="1"/>
</dbReference>
<dbReference type="SUPFAM" id="SSF52540">
    <property type="entry name" value="P-loop containing nucleoside triphosphate hydrolases"/>
    <property type="match status" value="1"/>
</dbReference>
<evidence type="ECO:0000259" key="4">
    <source>
        <dbReference type="PROSITE" id="PS00662"/>
    </source>
</evidence>
<dbReference type="InterPro" id="IPR007831">
    <property type="entry name" value="T2SS_GspE_N"/>
</dbReference>
<dbReference type="SUPFAM" id="SSF160246">
    <property type="entry name" value="EspE N-terminal domain-like"/>
    <property type="match status" value="1"/>
</dbReference>
<evidence type="ECO:0000313" key="6">
    <source>
        <dbReference type="Proteomes" id="UP000500938"/>
    </source>
</evidence>
<dbReference type="Gene3D" id="3.30.300.160">
    <property type="entry name" value="Type II secretion system, protein E, N-terminal domain"/>
    <property type="match status" value="1"/>
</dbReference>
<dbReference type="RefSeq" id="WP_171225094.1">
    <property type="nucleotide sequence ID" value="NZ_CP053085.1"/>
</dbReference>
<dbReference type="AlphaFoldDB" id="A0A6M4ILT7"/>
<protein>
    <submittedName>
        <fullName evidence="5">Type II/IV secretion system protein</fullName>
    </submittedName>
</protein>
<evidence type="ECO:0000256" key="2">
    <source>
        <dbReference type="ARBA" id="ARBA00022741"/>
    </source>
</evidence>
<reference evidence="5 6" key="1">
    <citation type="submission" date="2020-05" db="EMBL/GenBank/DDBJ databases">
        <title>Complete genome sequence of Gemmatimonas greenlandica TET16.</title>
        <authorList>
            <person name="Zeng Y."/>
        </authorList>
    </citation>
    <scope>NUCLEOTIDE SEQUENCE [LARGE SCALE GENOMIC DNA]</scope>
    <source>
        <strain evidence="5 6">TET16</strain>
    </source>
</reference>
<dbReference type="SMART" id="SM00382">
    <property type="entry name" value="AAA"/>
    <property type="match status" value="1"/>
</dbReference>
<evidence type="ECO:0000313" key="5">
    <source>
        <dbReference type="EMBL" id="QJR35663.1"/>
    </source>
</evidence>
<dbReference type="KEGG" id="ggr:HKW67_09145"/>
<evidence type="ECO:0000256" key="3">
    <source>
        <dbReference type="ARBA" id="ARBA00022840"/>
    </source>
</evidence>